<evidence type="ECO:0008006" key="4">
    <source>
        <dbReference type="Google" id="ProtNLM"/>
    </source>
</evidence>
<reference evidence="3" key="1">
    <citation type="submission" date="2018-10" db="EMBL/GenBank/DDBJ databases">
        <title>Hidden diversity of soil giant viruses.</title>
        <authorList>
            <person name="Schulz F."/>
            <person name="Alteio L."/>
            <person name="Goudeau D."/>
            <person name="Ryan E.M."/>
            <person name="Malmstrom R.R."/>
            <person name="Blanchard J."/>
            <person name="Woyke T."/>
        </authorList>
    </citation>
    <scope>NUCLEOTIDE SEQUENCE</scope>
    <source>
        <strain evidence="3">EDV1</strain>
    </source>
</reference>
<accession>A0A3G4ZS37</accession>
<evidence type="ECO:0000259" key="2">
    <source>
        <dbReference type="Pfam" id="PF13229"/>
    </source>
</evidence>
<dbReference type="SMART" id="SM00710">
    <property type="entry name" value="PbH1"/>
    <property type="match status" value="13"/>
</dbReference>
<dbReference type="InterPro" id="IPR024535">
    <property type="entry name" value="RHGA/B-epi-like_pectate_lyase"/>
</dbReference>
<dbReference type="InterPro" id="IPR039448">
    <property type="entry name" value="Beta_helix"/>
</dbReference>
<dbReference type="EMBL" id="MK072066">
    <property type="protein sequence ID" value="AYV77732.1"/>
    <property type="molecule type" value="Genomic_DNA"/>
</dbReference>
<dbReference type="InterPro" id="IPR012334">
    <property type="entry name" value="Pectin_lyas_fold"/>
</dbReference>
<sequence>MKLLLLLLSIYSIAHATYSPYVDIGQNNYVFGKNLELTGGETYNGIYNITEEINNITDILQLALYTIGANGGGTLLVKKGTYILTRNLNMGANTHFKGEGMGITNLTLVDFAEPFAKAGFVRTSLMNNVIISNMSLNGNKLNQYNDQAHHYGRYGIFTEASQYVWFDHVHITNFQGYGFDPHGNKDDKLNPIYGKNLTITNCIANDNDWDGFTLDQSIDIVATNNLAYHNGRHGFNIVTGSYQVVIANNSANDNGYFYPSSFGCGISIQNNQDIYITRLIWIYNNNFKNNARAGICLNDVPYTYIYNNYISASCVCFDFSNAQYVYAHDNVCATRSLYKSDTSSKVFIDINPQNQSAIYLNNNAFIFTSTCSSLVPETVTNNNYIVGYNIKSPYNIIEISDTTKIIQSALNDIYSNGGGTVLIKAGTYIINETLKLQDMTHLQGEGIDETILILKNYSRPFVAGTAGFLRGRLLNDITISNMTIDGNKNNQYSTNTYLYGRSGIFMEACKNTKIYNIKSINFQQTGIDIHGWNNGNIWGINGIVDNCIINNNLRYGITTDQMINVSITNSIAFDNGGHGIFINNTQYFTGGSNIVKSNGYTSTGCGYMLSYSSLFPVETKFVYDNTIANNKKAGVCINNVKNANINSNTFNNSCICFNFVSFENILVEENVCKGTKEILSVPTFNISNDNLYEQQPCSTGLAYMVTDGDHDLKYEIETLSISAGKQTYGNIFFVSILSIIHLLINKT</sequence>
<organism evidence="3">
    <name type="scientific">Edafosvirus sp</name>
    <dbReference type="NCBI Taxonomy" id="2487765"/>
    <lineage>
        <taxon>Viruses</taxon>
        <taxon>Varidnaviria</taxon>
        <taxon>Bamfordvirae</taxon>
        <taxon>Nucleocytoviricota</taxon>
        <taxon>Megaviricetes</taxon>
        <taxon>Imitervirales</taxon>
        <taxon>Mimiviridae</taxon>
        <taxon>Klosneuvirinae</taxon>
    </lineage>
</organism>
<gene>
    <name evidence="3" type="ORF">Edafosvirus1_63</name>
</gene>
<feature type="domain" description="Rhamnogalacturonase A/B/Epimerase-like pectate lyase" evidence="1">
    <location>
        <begin position="400"/>
        <end position="593"/>
    </location>
</feature>
<dbReference type="Gene3D" id="2.160.20.10">
    <property type="entry name" value="Single-stranded right-handed beta-helix, Pectin lyase-like"/>
    <property type="match status" value="2"/>
</dbReference>
<dbReference type="InterPro" id="IPR011050">
    <property type="entry name" value="Pectin_lyase_fold/virulence"/>
</dbReference>
<protein>
    <recommendedName>
        <fullName evidence="4">Right handed beta helix domain-containing protein</fullName>
    </recommendedName>
</protein>
<proteinExistence type="predicted"/>
<evidence type="ECO:0000259" key="1">
    <source>
        <dbReference type="Pfam" id="PF12708"/>
    </source>
</evidence>
<evidence type="ECO:0000313" key="3">
    <source>
        <dbReference type="EMBL" id="AYV77732.1"/>
    </source>
</evidence>
<feature type="domain" description="Right handed beta helix" evidence="2">
    <location>
        <begin position="139"/>
        <end position="273"/>
    </location>
</feature>
<dbReference type="Pfam" id="PF13229">
    <property type="entry name" value="Beta_helix"/>
    <property type="match status" value="1"/>
</dbReference>
<name>A0A3G4ZS37_9VIRU</name>
<dbReference type="SUPFAM" id="SSF51126">
    <property type="entry name" value="Pectin lyase-like"/>
    <property type="match status" value="2"/>
</dbReference>
<dbReference type="Pfam" id="PF12708">
    <property type="entry name" value="Pect-lyase_RHGA_epim"/>
    <property type="match status" value="1"/>
</dbReference>
<dbReference type="InterPro" id="IPR006626">
    <property type="entry name" value="PbH1"/>
</dbReference>